<dbReference type="NCBIfam" id="TIGR01730">
    <property type="entry name" value="RND_mfp"/>
    <property type="match status" value="1"/>
</dbReference>
<feature type="domain" description="CusB-like beta-barrel" evidence="6">
    <location>
        <begin position="279"/>
        <end position="350"/>
    </location>
</feature>
<evidence type="ECO:0000313" key="8">
    <source>
        <dbReference type="EMBL" id="MFD1703245.1"/>
    </source>
</evidence>
<evidence type="ECO:0000313" key="9">
    <source>
        <dbReference type="Proteomes" id="UP001597308"/>
    </source>
</evidence>
<dbReference type="Gene3D" id="2.40.420.20">
    <property type="match status" value="1"/>
</dbReference>
<dbReference type="Gene3D" id="1.10.287.470">
    <property type="entry name" value="Helix hairpin bin"/>
    <property type="match status" value="1"/>
</dbReference>
<evidence type="ECO:0000256" key="4">
    <source>
        <dbReference type="SAM" id="Phobius"/>
    </source>
</evidence>
<name>A0ABW4K599_9HYPH</name>
<accession>A0ABW4K599</accession>
<keyword evidence="4" id="KW-0812">Transmembrane</keyword>
<evidence type="ECO:0000256" key="3">
    <source>
        <dbReference type="SAM" id="MobiDB-lite"/>
    </source>
</evidence>
<keyword evidence="9" id="KW-1185">Reference proteome</keyword>
<organism evidence="8 9">
    <name type="scientific">Methylopila henanensis</name>
    <dbReference type="NCBI Taxonomy" id="873516"/>
    <lineage>
        <taxon>Bacteria</taxon>
        <taxon>Pseudomonadati</taxon>
        <taxon>Pseudomonadota</taxon>
        <taxon>Alphaproteobacteria</taxon>
        <taxon>Hyphomicrobiales</taxon>
        <taxon>Methylopilaceae</taxon>
        <taxon>Methylopila</taxon>
    </lineage>
</organism>
<keyword evidence="4" id="KW-0472">Membrane</keyword>
<dbReference type="InterPro" id="IPR058637">
    <property type="entry name" value="YknX-like_C"/>
</dbReference>
<dbReference type="Pfam" id="PF25954">
    <property type="entry name" value="Beta-barrel_RND_2"/>
    <property type="match status" value="1"/>
</dbReference>
<feature type="domain" description="YknX-like C-terminal permuted SH3-like" evidence="7">
    <location>
        <begin position="356"/>
        <end position="421"/>
    </location>
</feature>
<dbReference type="InterPro" id="IPR006143">
    <property type="entry name" value="RND_pump_MFP"/>
</dbReference>
<dbReference type="PANTHER" id="PTHR30469:SF15">
    <property type="entry name" value="HLYD FAMILY OF SECRETION PROTEINS"/>
    <property type="match status" value="1"/>
</dbReference>
<sequence length="435" mass="45771">MNAPMRQRPAGQPVSETAHAAPPVRRRRRWPWLVLGLAVALGAAFLFKDEFARYAAERQTPSQAAEPAAPAAKPISVTVAIATRREIAQIETVTGTLVARDDVLVSPQIDGLRLDEYLVDVGDQVAQGQVLARLDRDMLETQALQNASAIAKAEAAIAQVEAAIAEAEASQVEAIAALKRAEQLRSSGNVTGETLQARQTASEVAAARVRAQGQNLKAAQADKALAEAQGREIALRLARTEVRAPTAGVVASRTARVGQIVGMGGEPLFQIVRDGEIELKAEATESRLHAINAGQPAWVTAAGSPKPFEGRVRLVEPTVDAATRLGVVRVALPVDGALRPGLFARGRIETARRQGVTVPQSAVLYGADSEIVQVVTDGVVSERRVTLGLQDTDGVEILEGVSAGEAVIARAGGFLRDGDRVAPVEAQAVSASARN</sequence>
<feature type="transmembrane region" description="Helical" evidence="4">
    <location>
        <begin position="30"/>
        <end position="47"/>
    </location>
</feature>
<dbReference type="InterPro" id="IPR058792">
    <property type="entry name" value="Beta-barrel_RND_2"/>
</dbReference>
<dbReference type="Proteomes" id="UP001597308">
    <property type="component" value="Unassembled WGS sequence"/>
</dbReference>
<proteinExistence type="inferred from homology"/>
<dbReference type="RefSeq" id="WP_378799269.1">
    <property type="nucleotide sequence ID" value="NZ_JBHUER010000006.1"/>
</dbReference>
<keyword evidence="2" id="KW-0175">Coiled coil</keyword>
<evidence type="ECO:0000259" key="6">
    <source>
        <dbReference type="Pfam" id="PF25954"/>
    </source>
</evidence>
<evidence type="ECO:0000256" key="1">
    <source>
        <dbReference type="ARBA" id="ARBA00009477"/>
    </source>
</evidence>
<dbReference type="InterPro" id="IPR058625">
    <property type="entry name" value="MdtA-like_BSH"/>
</dbReference>
<feature type="region of interest" description="Disordered" evidence="3">
    <location>
        <begin position="1"/>
        <end position="22"/>
    </location>
</feature>
<feature type="coiled-coil region" evidence="2">
    <location>
        <begin position="150"/>
        <end position="184"/>
    </location>
</feature>
<evidence type="ECO:0000256" key="2">
    <source>
        <dbReference type="SAM" id="Coils"/>
    </source>
</evidence>
<dbReference type="PANTHER" id="PTHR30469">
    <property type="entry name" value="MULTIDRUG RESISTANCE PROTEIN MDTA"/>
    <property type="match status" value="1"/>
</dbReference>
<comment type="similarity">
    <text evidence="1">Belongs to the membrane fusion protein (MFP) (TC 8.A.1) family.</text>
</comment>
<keyword evidence="4" id="KW-1133">Transmembrane helix</keyword>
<dbReference type="Pfam" id="PF25917">
    <property type="entry name" value="BSH_RND"/>
    <property type="match status" value="1"/>
</dbReference>
<gene>
    <name evidence="8" type="ORF">ACFSCV_09520</name>
</gene>
<protein>
    <submittedName>
        <fullName evidence="8">Efflux RND transporter periplasmic adaptor subunit</fullName>
    </submittedName>
</protein>
<comment type="caution">
    <text evidence="8">The sequence shown here is derived from an EMBL/GenBank/DDBJ whole genome shotgun (WGS) entry which is preliminary data.</text>
</comment>
<dbReference type="Pfam" id="PF25989">
    <property type="entry name" value="YknX_C"/>
    <property type="match status" value="1"/>
</dbReference>
<dbReference type="EMBL" id="JBHUER010000006">
    <property type="protein sequence ID" value="MFD1703245.1"/>
    <property type="molecule type" value="Genomic_DNA"/>
</dbReference>
<dbReference type="SUPFAM" id="SSF111369">
    <property type="entry name" value="HlyD-like secretion proteins"/>
    <property type="match status" value="1"/>
</dbReference>
<evidence type="ECO:0000259" key="5">
    <source>
        <dbReference type="Pfam" id="PF25917"/>
    </source>
</evidence>
<evidence type="ECO:0000259" key="7">
    <source>
        <dbReference type="Pfam" id="PF25989"/>
    </source>
</evidence>
<reference evidence="9" key="1">
    <citation type="journal article" date="2019" name="Int. J. Syst. Evol. Microbiol.">
        <title>The Global Catalogue of Microorganisms (GCM) 10K type strain sequencing project: providing services to taxonomists for standard genome sequencing and annotation.</title>
        <authorList>
            <consortium name="The Broad Institute Genomics Platform"/>
            <consortium name="The Broad Institute Genome Sequencing Center for Infectious Disease"/>
            <person name="Wu L."/>
            <person name="Ma J."/>
        </authorList>
    </citation>
    <scope>NUCLEOTIDE SEQUENCE [LARGE SCALE GENOMIC DNA]</scope>
    <source>
        <strain evidence="9">KCTC 23707</strain>
    </source>
</reference>
<dbReference type="Gene3D" id="2.40.50.100">
    <property type="match status" value="1"/>
</dbReference>
<dbReference type="Gene3D" id="2.40.30.170">
    <property type="match status" value="1"/>
</dbReference>
<feature type="domain" description="Multidrug resistance protein MdtA-like barrel-sandwich hybrid" evidence="5">
    <location>
        <begin position="103"/>
        <end position="264"/>
    </location>
</feature>